<proteinExistence type="predicted"/>
<organism evidence="3 4">
    <name type="scientific">Camellia sinensis var. sinensis</name>
    <name type="common">China tea</name>
    <dbReference type="NCBI Taxonomy" id="542762"/>
    <lineage>
        <taxon>Eukaryota</taxon>
        <taxon>Viridiplantae</taxon>
        <taxon>Streptophyta</taxon>
        <taxon>Embryophyta</taxon>
        <taxon>Tracheophyta</taxon>
        <taxon>Spermatophyta</taxon>
        <taxon>Magnoliopsida</taxon>
        <taxon>eudicotyledons</taxon>
        <taxon>Gunneridae</taxon>
        <taxon>Pentapetalae</taxon>
        <taxon>asterids</taxon>
        <taxon>Ericales</taxon>
        <taxon>Theaceae</taxon>
        <taxon>Camellia</taxon>
    </lineage>
</organism>
<dbReference type="PANTHER" id="PTHR31104">
    <property type="entry name" value="PEPTIDE-N4-(N-ACETYL-BETA-GLUCOSAMINYL)ASPARAGINE AMIDASE A PROTEIN"/>
    <property type="match status" value="1"/>
</dbReference>
<dbReference type="Proteomes" id="UP000306102">
    <property type="component" value="Unassembled WGS sequence"/>
</dbReference>
<evidence type="ECO:0000313" key="3">
    <source>
        <dbReference type="EMBL" id="THG05043.1"/>
    </source>
</evidence>
<feature type="domain" description="Peptide N-acetyl-beta-D-glucosaminyl asparaginase amidase A N-terminal" evidence="1">
    <location>
        <begin position="465"/>
        <end position="577"/>
    </location>
</feature>
<dbReference type="InterPro" id="IPR056948">
    <property type="entry name" value="PNGaseA_N"/>
</dbReference>
<dbReference type="Pfam" id="PF14655">
    <property type="entry name" value="RAB3GAP2_N"/>
    <property type="match status" value="2"/>
</dbReference>
<feature type="domain" description="Rab3-GAP regulatory subunit N-terminal" evidence="2">
    <location>
        <begin position="28"/>
        <end position="225"/>
    </location>
</feature>
<comment type="caution">
    <text evidence="3">The sequence shown here is derived from an EMBL/GenBank/DDBJ whole genome shotgun (WGS) entry which is preliminary data.</text>
</comment>
<evidence type="ECO:0008006" key="5">
    <source>
        <dbReference type="Google" id="ProtNLM"/>
    </source>
</evidence>
<keyword evidence="4" id="KW-1185">Reference proteome</keyword>
<name>A0A4S4DPP5_CAMSN</name>
<dbReference type="InterPro" id="IPR021102">
    <property type="entry name" value="PNGase_A"/>
</dbReference>
<feature type="domain" description="Rab3-GAP regulatory subunit N-terminal" evidence="2">
    <location>
        <begin position="250"/>
        <end position="371"/>
    </location>
</feature>
<evidence type="ECO:0000259" key="1">
    <source>
        <dbReference type="Pfam" id="PF12222"/>
    </source>
</evidence>
<dbReference type="EMBL" id="SDRB02010668">
    <property type="protein sequence ID" value="THG05043.1"/>
    <property type="molecule type" value="Genomic_DNA"/>
</dbReference>
<gene>
    <name evidence="3" type="ORF">TEA_027715</name>
</gene>
<reference evidence="3 4" key="1">
    <citation type="journal article" date="2018" name="Proc. Natl. Acad. Sci. U.S.A.">
        <title>Draft genome sequence of Camellia sinensis var. sinensis provides insights into the evolution of the tea genome and tea quality.</title>
        <authorList>
            <person name="Wei C."/>
            <person name="Yang H."/>
            <person name="Wang S."/>
            <person name="Zhao J."/>
            <person name="Liu C."/>
            <person name="Gao L."/>
            <person name="Xia E."/>
            <person name="Lu Y."/>
            <person name="Tai Y."/>
            <person name="She G."/>
            <person name="Sun J."/>
            <person name="Cao H."/>
            <person name="Tong W."/>
            <person name="Gao Q."/>
            <person name="Li Y."/>
            <person name="Deng W."/>
            <person name="Jiang X."/>
            <person name="Wang W."/>
            <person name="Chen Q."/>
            <person name="Zhang S."/>
            <person name="Li H."/>
            <person name="Wu J."/>
            <person name="Wang P."/>
            <person name="Li P."/>
            <person name="Shi C."/>
            <person name="Zheng F."/>
            <person name="Jian J."/>
            <person name="Huang B."/>
            <person name="Shan D."/>
            <person name="Shi M."/>
            <person name="Fang C."/>
            <person name="Yue Y."/>
            <person name="Li F."/>
            <person name="Li D."/>
            <person name="Wei S."/>
            <person name="Han B."/>
            <person name="Jiang C."/>
            <person name="Yin Y."/>
            <person name="Xia T."/>
            <person name="Zhang Z."/>
            <person name="Bennetzen J.L."/>
            <person name="Zhao S."/>
            <person name="Wan X."/>
        </authorList>
    </citation>
    <scope>NUCLEOTIDE SEQUENCE [LARGE SCALE GENOMIC DNA]</scope>
    <source>
        <strain evidence="4">cv. Shuchazao</strain>
        <tissue evidence="3">Leaf</tissue>
    </source>
</reference>
<dbReference type="InterPro" id="IPR032839">
    <property type="entry name" value="RAB3GAP_N"/>
</dbReference>
<evidence type="ECO:0000259" key="2">
    <source>
        <dbReference type="Pfam" id="PF14655"/>
    </source>
</evidence>
<evidence type="ECO:0000313" key="4">
    <source>
        <dbReference type="Proteomes" id="UP000306102"/>
    </source>
</evidence>
<sequence length="946" mass="105513">MATRSHTTEFGSIACDNLTELGSVKEGWLSDNPHILTAFDTHSLALANRSLVLILDLSHGTDPASLRVKIRPTLSPIEAEYVSAIEWLVFDDFRVIALGTSCGYLLIYSLQGDLIHKQIVYPARILRLRVHGTKKVNTQDTSSEEICVAMPGLIARFDGSEIQSMLQRWFQETSSQFWDQKRDADDCGSSHGRLPYQLWNVNKYGSCADAAITGIMPPPLLEQQLVLLLGSQVNVIIVQLPLEMMLQFQHSASPLMCLKDYPRKGEKLTLSPSGTLAAITDSLGRILLLDTRALIVVRLWKGYREANCLFMEMLVNKDTATSSSNYYEHVKSDYCLCLAIHAPRKGIIEVWQMRTGPRLLVIPCTRGSKILQPTYRFGSSSMSASSYVPLEVFLLNGDSAQPPFMAFSLLSLLAFCLLLPPSTTANIHKTTHFIPDLTSHPIPSTNAPSTTYFEVTKPIKLPRTKPCSYLLLHHDFGYTYGKPLVLSKYTPPSNCPSQNFATIVLEWKATCKGTQYDRIFGVWLGGVELLRSCTAEPTTAGIDWTVKKDVTRYYSLLMTNQTLAVYLGNIVTSTYTESKKFKIPQNVYRAVLEVYVSFHGDDEFWYANLPNEYIIANDLTDTPGNGPFREVVVSLDGIVVGAVWPFTVIYTGGINPLLWRPITGIGSFDLPSYDIEITPFLGTILDGKVHEFGFSVTNALDVWYIDANLHVWLDKKNVKTQGQLLRHKSLPAVISSVLNFTDLNGNFLTSASRSISSTGWVKSSHGKITTNSTQSFTYSNFMVMGNDGDLQIVNQIIDFNDSVNTNMRSSSSQSMESFKRFPLYVYSDYVDQGDGTYSDVTNLTLGFNEKRVKADGFGFLVSSLKNLQNAQGVMLVIGSSVVSGIGSTQQAYQYDGSKFCYFRNVTSKNYTILYDKVGNTCSKKYQPREGFGLAKWWPFPAQRAFQ</sequence>
<dbReference type="AlphaFoldDB" id="A0A4S4DPP5"/>
<feature type="domain" description="Peptide N-acetyl-beta-D-glucosaminyl asparaginase amidase A N-terminal" evidence="1">
    <location>
        <begin position="581"/>
        <end position="726"/>
    </location>
</feature>
<dbReference type="Pfam" id="PF25156">
    <property type="entry name" value="PNGase_A_C"/>
    <property type="match status" value="1"/>
</dbReference>
<protein>
    <recommendedName>
        <fullName evidence="5">Rab3-GAP regulatory subunit N-terminal domain-containing protein</fullName>
    </recommendedName>
</protein>
<dbReference type="Pfam" id="PF12222">
    <property type="entry name" value="PNGaseA"/>
    <property type="match status" value="2"/>
</dbReference>
<accession>A0A4S4DPP5</accession>